<gene>
    <name evidence="2" type="ORF">HMPREF0063_12550</name>
</gene>
<name>E2SEU1_9ACTN</name>
<dbReference type="AlphaFoldDB" id="E2SEU1"/>
<dbReference type="Proteomes" id="UP000003111">
    <property type="component" value="Unassembled WGS sequence"/>
</dbReference>
<reference evidence="2" key="1">
    <citation type="submission" date="2010-08" db="EMBL/GenBank/DDBJ databases">
        <authorList>
            <person name="Muzny D."/>
            <person name="Qin X."/>
            <person name="Buhay C."/>
            <person name="Dugan-Rocha S."/>
            <person name="Ding Y."/>
            <person name="Chen G."/>
            <person name="Hawes A."/>
            <person name="Holder M."/>
            <person name="Jhangiani S."/>
            <person name="Johnson A."/>
            <person name="Khan Z."/>
            <person name="Li Z."/>
            <person name="Liu W."/>
            <person name="Liu X."/>
            <person name="Perez L."/>
            <person name="Shen H."/>
            <person name="Wang Q."/>
            <person name="Watt J."/>
            <person name="Xi L."/>
            <person name="Xin Y."/>
            <person name="Zhou J."/>
            <person name="Deng J."/>
            <person name="Jiang H."/>
            <person name="Liu Y."/>
            <person name="Qu J."/>
            <person name="Song X.-Z."/>
            <person name="Zhang L."/>
            <person name="Villasana D."/>
            <person name="Johnson A."/>
            <person name="Liu J."/>
            <person name="Liyanage D."/>
            <person name="Lorensuhewa L."/>
            <person name="Robinson T."/>
            <person name="Song A."/>
            <person name="Song B.-B."/>
            <person name="Dinh H."/>
            <person name="Thornton R."/>
            <person name="Coyle M."/>
            <person name="Francisco L."/>
            <person name="Jackson L."/>
            <person name="Javaid M."/>
            <person name="Korchina V."/>
            <person name="Kovar C."/>
            <person name="Mata R."/>
            <person name="Mathew T."/>
            <person name="Ngo R."/>
            <person name="Nguyen L."/>
            <person name="Nguyen N."/>
            <person name="Okwuonu G."/>
            <person name="Ongeri F."/>
            <person name="Pham C."/>
            <person name="Simmons D."/>
            <person name="Wilczek-Boney K."/>
            <person name="Hale W."/>
            <person name="Jakkamsetti A."/>
            <person name="Pham P."/>
            <person name="Ruth R."/>
            <person name="San Lucas F."/>
            <person name="Warren J."/>
            <person name="Zhang J."/>
            <person name="Zhao Z."/>
            <person name="Zhou C."/>
            <person name="Zhu D."/>
            <person name="Lee S."/>
            <person name="Bess C."/>
            <person name="Blankenburg K."/>
            <person name="Forbes L."/>
            <person name="Fu Q."/>
            <person name="Gubbala S."/>
            <person name="Hirani K."/>
            <person name="Jayaseelan J.C."/>
            <person name="Lara F."/>
            <person name="Munidasa M."/>
            <person name="Palculict T."/>
            <person name="Patil S."/>
            <person name="Pu L.-L."/>
            <person name="Saada N."/>
            <person name="Tang L."/>
            <person name="Weissenberger G."/>
            <person name="Zhu Y."/>
            <person name="Hemphill L."/>
            <person name="Shang Y."/>
            <person name="Youmans B."/>
            <person name="Ayvaz T."/>
            <person name="Ross M."/>
            <person name="Santibanez J."/>
            <person name="Aqrawi P."/>
            <person name="Gross S."/>
            <person name="Joshi V."/>
            <person name="Fowler G."/>
            <person name="Nazareth L."/>
            <person name="Reid J."/>
            <person name="Worley K."/>
            <person name="Petrosino J."/>
            <person name="Highlander S."/>
            <person name="Gibbs R."/>
        </authorList>
    </citation>
    <scope>NUCLEOTIDE SEQUENCE [LARGE SCALE GENOMIC DNA]</scope>
    <source>
        <strain evidence="2">DSM 15272</strain>
    </source>
</reference>
<dbReference type="GO" id="GO:0046464">
    <property type="term" value="P:acylglycerol catabolic process"/>
    <property type="evidence" value="ECO:0007669"/>
    <property type="project" value="TreeGrafter"/>
</dbReference>
<protein>
    <submittedName>
        <fullName evidence="2">Hydrolase, alpha/beta domain protein</fullName>
    </submittedName>
</protein>
<sequence>MSAPKESHVPHSVKSSLGALQHLLPDPTTWDLFDLPPVELPEGRWLDLPRRGRTWLTDVPGPTPDAPVIVLLHAVGCTGQLTWFPTIPRLAERYRVIAFDQRWHGNGITSERFLISDCADDVAAVVDALGLDRPIVAGYSMGSIVAQRVWRQHPDAVGGLILAASTAHFRTNGRERIFHAGMEIGMGLSAALSRSQVLRRAGAAAVDALDDDSSDTARWGLHQWRATSPWAVGQAVASLGRHHSTPWLSHVDVPTAVVVTTKDHVIPPDRQRDLAAGIPGATVHEADCGHAGCVLEHATFVPAFLEATHVTVARMRDTAPAGR</sequence>
<dbReference type="InterPro" id="IPR029058">
    <property type="entry name" value="AB_hydrolase_fold"/>
</dbReference>
<dbReference type="InterPro" id="IPR050266">
    <property type="entry name" value="AB_hydrolase_sf"/>
</dbReference>
<accession>E2SEU1</accession>
<dbReference type="HOGENOM" id="CLU_020336_50_2_11"/>
<dbReference type="EMBL" id="ACLF03000008">
    <property type="protein sequence ID" value="EFQ82388.1"/>
    <property type="molecule type" value="Genomic_DNA"/>
</dbReference>
<dbReference type="GO" id="GO:0047372">
    <property type="term" value="F:monoacylglycerol lipase activity"/>
    <property type="evidence" value="ECO:0007669"/>
    <property type="project" value="TreeGrafter"/>
</dbReference>
<dbReference type="InterPro" id="IPR000073">
    <property type="entry name" value="AB_hydrolase_1"/>
</dbReference>
<proteinExistence type="predicted"/>
<dbReference type="PANTHER" id="PTHR43798">
    <property type="entry name" value="MONOACYLGLYCEROL LIPASE"/>
    <property type="match status" value="1"/>
</dbReference>
<dbReference type="eggNOG" id="COG2021">
    <property type="taxonomic scope" value="Bacteria"/>
</dbReference>
<dbReference type="GO" id="GO:0016020">
    <property type="term" value="C:membrane"/>
    <property type="evidence" value="ECO:0007669"/>
    <property type="project" value="TreeGrafter"/>
</dbReference>
<evidence type="ECO:0000313" key="3">
    <source>
        <dbReference type="Proteomes" id="UP000003111"/>
    </source>
</evidence>
<dbReference type="Pfam" id="PF00561">
    <property type="entry name" value="Abhydrolase_1"/>
    <property type="match status" value="1"/>
</dbReference>
<comment type="caution">
    <text evidence="2">The sequence shown here is derived from an EMBL/GenBank/DDBJ whole genome shotgun (WGS) entry which is preliminary data.</text>
</comment>
<dbReference type="STRING" id="585531.HMPREF0063_12550"/>
<keyword evidence="3" id="KW-1185">Reference proteome</keyword>
<dbReference type="SUPFAM" id="SSF53474">
    <property type="entry name" value="alpha/beta-Hydrolases"/>
    <property type="match status" value="1"/>
</dbReference>
<evidence type="ECO:0000259" key="1">
    <source>
        <dbReference type="Pfam" id="PF00561"/>
    </source>
</evidence>
<organism evidence="2 3">
    <name type="scientific">Aeromicrobium marinum DSM 15272</name>
    <dbReference type="NCBI Taxonomy" id="585531"/>
    <lineage>
        <taxon>Bacteria</taxon>
        <taxon>Bacillati</taxon>
        <taxon>Actinomycetota</taxon>
        <taxon>Actinomycetes</taxon>
        <taxon>Propionibacteriales</taxon>
        <taxon>Nocardioidaceae</taxon>
        <taxon>Aeromicrobium</taxon>
    </lineage>
</organism>
<keyword evidence="2" id="KW-0378">Hydrolase</keyword>
<evidence type="ECO:0000313" key="2">
    <source>
        <dbReference type="EMBL" id="EFQ82388.1"/>
    </source>
</evidence>
<feature type="domain" description="AB hydrolase-1" evidence="1">
    <location>
        <begin position="67"/>
        <end position="293"/>
    </location>
</feature>
<dbReference type="PANTHER" id="PTHR43798:SF5">
    <property type="entry name" value="MONOACYLGLYCEROL LIPASE ABHD6"/>
    <property type="match status" value="1"/>
</dbReference>
<dbReference type="Gene3D" id="3.40.50.1820">
    <property type="entry name" value="alpha/beta hydrolase"/>
    <property type="match status" value="1"/>
</dbReference>